<feature type="signal peptide" evidence="1">
    <location>
        <begin position="1"/>
        <end position="18"/>
    </location>
</feature>
<dbReference type="InterPro" id="IPR051553">
    <property type="entry name" value="Ran_GTPase-activating"/>
</dbReference>
<keyword evidence="3" id="KW-1185">Reference proteome</keyword>
<dbReference type="PANTHER" id="PTHR45982">
    <property type="entry name" value="REGULATOR OF CHROMOSOME CONDENSATION"/>
    <property type="match status" value="1"/>
</dbReference>
<dbReference type="Proteomes" id="UP000306038">
    <property type="component" value="Unassembled WGS sequence"/>
</dbReference>
<dbReference type="PANTHER" id="PTHR45982:SF1">
    <property type="entry name" value="REGULATOR OF CHROMOSOME CONDENSATION"/>
    <property type="match status" value="1"/>
</dbReference>
<dbReference type="SUPFAM" id="SSF50985">
    <property type="entry name" value="RCC1/BLIP-II"/>
    <property type="match status" value="1"/>
</dbReference>
<comment type="caution">
    <text evidence="2">The sequence shown here is derived from an EMBL/GenBank/DDBJ whole genome shotgun (WGS) entry which is preliminary data.</text>
</comment>
<dbReference type="InterPro" id="IPR009091">
    <property type="entry name" value="RCC1/BLIP-II"/>
</dbReference>
<dbReference type="EMBL" id="SDLV01000055">
    <property type="protein sequence ID" value="THV56374.1"/>
    <property type="molecule type" value="Genomic_DNA"/>
</dbReference>
<name>A0ABY2R2D6_9FLAO</name>
<feature type="chain" id="PRO_5046288240" evidence="1">
    <location>
        <begin position="19"/>
        <end position="501"/>
    </location>
</feature>
<keyword evidence="1" id="KW-0732">Signal</keyword>
<sequence length="501" mass="52754">MKKNALLVLISISSFYTAQVGINTQDPQGVLDIKNKAGSKSGLVLPVVDDANNTVTPSGSAAAESTLVYDQTGQCIRVKTGTGWSNCLIDQSNVSITALGSTFWVASSFSTLTEPLMQKKFSGTQYATVFSNAADKDYSTGAGYPAYGLGVPGPAVAVSPAKRVYKSNILTVSGSYQSSIMINTDGKIFVTGVNSNGKLGTGNLSNLDTWHEVTLTGATADEKAIQVQMSPYASIILTNKGYVYSAGGNVFGQTGLGTVNGNTTSFTKIPSLSNVKSIWGGDDVDANDMFTAITNDNKIYAWGNYSNAGLSSSLGTNGVKSTPIEITSSFAAATASGGVVKKVMIGNNGSFALLSNGTIWAAQAVGISKSYIGLGNTTSTSSDLQDITSYITMAAGEKIVDFDFSDNGGAIITNHYVWRFGMDTSYRFSNAGGQIMTWAKLNSEIYDGDIILTSLDLDYSGLLIGTDLENSNRIIVCGYNAYRQLGTTNNDNILTPTYGRY</sequence>
<gene>
    <name evidence="2" type="ORF">EK417_19725</name>
</gene>
<reference evidence="2 3" key="1">
    <citation type="submission" date="2019-01" db="EMBL/GenBank/DDBJ databases">
        <authorList>
            <person name="B I."/>
            <person name="Ch S."/>
            <person name="Ch V.R."/>
        </authorList>
    </citation>
    <scope>NUCLEOTIDE SEQUENCE [LARGE SCALE GENOMIC DNA]</scope>
    <source>
        <strain evidence="2 3">JC507</strain>
    </source>
</reference>
<evidence type="ECO:0000313" key="3">
    <source>
        <dbReference type="Proteomes" id="UP000306038"/>
    </source>
</evidence>
<evidence type="ECO:0000313" key="2">
    <source>
        <dbReference type="EMBL" id="THV56374.1"/>
    </source>
</evidence>
<organism evidence="2 3">
    <name type="scientific">Chryseobacterium candidae</name>
    <dbReference type="NCBI Taxonomy" id="1978493"/>
    <lineage>
        <taxon>Bacteria</taxon>
        <taxon>Pseudomonadati</taxon>
        <taxon>Bacteroidota</taxon>
        <taxon>Flavobacteriia</taxon>
        <taxon>Flavobacteriales</taxon>
        <taxon>Weeksellaceae</taxon>
        <taxon>Chryseobacterium group</taxon>
        <taxon>Chryseobacterium</taxon>
    </lineage>
</organism>
<protein>
    <submittedName>
        <fullName evidence="2">Uncharacterized protein</fullName>
    </submittedName>
</protein>
<dbReference type="Gene3D" id="2.130.10.30">
    <property type="entry name" value="Regulator of chromosome condensation 1/beta-lactamase-inhibitor protein II"/>
    <property type="match status" value="1"/>
</dbReference>
<proteinExistence type="predicted"/>
<evidence type="ECO:0000256" key="1">
    <source>
        <dbReference type="SAM" id="SignalP"/>
    </source>
</evidence>
<dbReference type="RefSeq" id="WP_136523138.1">
    <property type="nucleotide sequence ID" value="NZ_SDLV01000055.1"/>
</dbReference>
<accession>A0ABY2R2D6</accession>